<sequence length="498" mass="53711">MTSLSTTPGDQKTVYLSAFDQNQARVYVRVFLVFESDDPIAAVNNLKAGLKGLTSQLPYLKGSISAPKQPAARGRLAITWSPSTDKDLPLPSMPASVGRSTPSGGFVVPSFKQLKDEHAPNHYFHDDFDEILALRAAELGEPKSGSPVFLACYSVIEGGVVLGLGAHHSVLDGTGQDELVRIWAQCTRGEAPDVTTAPLGDEPLHRDEMFASAVAGAAGPRELDVHELLERHPEFTLKNKERGGLKLGPDMPLGRAHVFGFDGSKLEEARAALRASHGGSVELWWLTLNNIICAILWKCITRARAARREGGLGAPTSKMGLAVNGRSRLGGVFTERPFLGNVNMAGTAELPASVLGSTGSTPMDLSHLLPAIENIAVAIKRVTPTHIGEMFSLYNQVPDVSAVWSTLDTVHGPDLSVTSWANMGLYGYDFGPALKKPEFMRGADFSYDGLLCILPRKRLPPNQVGEQGAVERIEVTTMLNVEDIAALLKDPVWTHWLL</sequence>
<evidence type="ECO:0000313" key="3">
    <source>
        <dbReference type="Proteomes" id="UP001172102"/>
    </source>
</evidence>
<dbReference type="Proteomes" id="UP001172102">
    <property type="component" value="Unassembled WGS sequence"/>
</dbReference>
<dbReference type="InterPro" id="IPR023213">
    <property type="entry name" value="CAT-like_dom_sf"/>
</dbReference>
<gene>
    <name evidence="2" type="ORF">B0H67DRAFT_575040</name>
</gene>
<keyword evidence="3" id="KW-1185">Reference proteome</keyword>
<proteinExistence type="predicted"/>
<evidence type="ECO:0000256" key="1">
    <source>
        <dbReference type="ARBA" id="ARBA00022679"/>
    </source>
</evidence>
<dbReference type="InterPro" id="IPR050317">
    <property type="entry name" value="Plant_Fungal_Acyltransferase"/>
</dbReference>
<dbReference type="PANTHER" id="PTHR31642">
    <property type="entry name" value="TRICHOTHECENE 3-O-ACETYLTRANSFERASE"/>
    <property type="match status" value="1"/>
</dbReference>
<organism evidence="2 3">
    <name type="scientific">Lasiosphaeris hirsuta</name>
    <dbReference type="NCBI Taxonomy" id="260670"/>
    <lineage>
        <taxon>Eukaryota</taxon>
        <taxon>Fungi</taxon>
        <taxon>Dikarya</taxon>
        <taxon>Ascomycota</taxon>
        <taxon>Pezizomycotina</taxon>
        <taxon>Sordariomycetes</taxon>
        <taxon>Sordariomycetidae</taxon>
        <taxon>Sordariales</taxon>
        <taxon>Lasiosphaeriaceae</taxon>
        <taxon>Lasiosphaeris</taxon>
    </lineage>
</organism>
<dbReference type="GO" id="GO:0016747">
    <property type="term" value="F:acyltransferase activity, transferring groups other than amino-acyl groups"/>
    <property type="evidence" value="ECO:0007669"/>
    <property type="project" value="TreeGrafter"/>
</dbReference>
<name>A0AA40E2C9_9PEZI</name>
<dbReference type="Gene3D" id="3.30.559.10">
    <property type="entry name" value="Chloramphenicol acetyltransferase-like domain"/>
    <property type="match status" value="2"/>
</dbReference>
<dbReference type="EMBL" id="JAUKUA010000003">
    <property type="protein sequence ID" value="KAK0720093.1"/>
    <property type="molecule type" value="Genomic_DNA"/>
</dbReference>
<dbReference type="PANTHER" id="PTHR31642:SF310">
    <property type="entry name" value="FATTY ALCOHOL:CAFFEOYL-COA ACYLTRANSFERASE"/>
    <property type="match status" value="1"/>
</dbReference>
<comment type="caution">
    <text evidence="2">The sequence shown here is derived from an EMBL/GenBank/DDBJ whole genome shotgun (WGS) entry which is preliminary data.</text>
</comment>
<keyword evidence="1 2" id="KW-0808">Transferase</keyword>
<dbReference type="AlphaFoldDB" id="A0AA40E2C9"/>
<dbReference type="Pfam" id="PF02458">
    <property type="entry name" value="Transferase"/>
    <property type="match status" value="1"/>
</dbReference>
<accession>A0AA40E2C9</accession>
<protein>
    <submittedName>
        <fullName evidence="2">Transferase family-domain-containing protein</fullName>
    </submittedName>
</protein>
<evidence type="ECO:0000313" key="2">
    <source>
        <dbReference type="EMBL" id="KAK0720093.1"/>
    </source>
</evidence>
<reference evidence="2" key="1">
    <citation type="submission" date="2023-06" db="EMBL/GenBank/DDBJ databases">
        <title>Genome-scale phylogeny and comparative genomics of the fungal order Sordariales.</title>
        <authorList>
            <consortium name="Lawrence Berkeley National Laboratory"/>
            <person name="Hensen N."/>
            <person name="Bonometti L."/>
            <person name="Westerberg I."/>
            <person name="Brannstrom I.O."/>
            <person name="Guillou S."/>
            <person name="Cros-Aarteil S."/>
            <person name="Calhoun S."/>
            <person name="Haridas S."/>
            <person name="Kuo A."/>
            <person name="Mondo S."/>
            <person name="Pangilinan J."/>
            <person name="Riley R."/>
            <person name="Labutti K."/>
            <person name="Andreopoulos B."/>
            <person name="Lipzen A."/>
            <person name="Chen C."/>
            <person name="Yanf M."/>
            <person name="Daum C."/>
            <person name="Ng V."/>
            <person name="Clum A."/>
            <person name="Steindorff A."/>
            <person name="Ohm R."/>
            <person name="Martin F."/>
            <person name="Silar P."/>
            <person name="Natvig D."/>
            <person name="Lalanne C."/>
            <person name="Gautier V."/>
            <person name="Ament-Velasquez S.L."/>
            <person name="Kruys A."/>
            <person name="Hutchinson M.I."/>
            <person name="Powell A.J."/>
            <person name="Barry K."/>
            <person name="Miller A.N."/>
            <person name="Grigoriev I.V."/>
            <person name="Debuchy R."/>
            <person name="Gladieux P."/>
            <person name="Thoren M.H."/>
            <person name="Johannesson H."/>
        </authorList>
    </citation>
    <scope>NUCLEOTIDE SEQUENCE</scope>
    <source>
        <strain evidence="2">SMH4607-1</strain>
    </source>
</reference>